<dbReference type="CDD" id="cd00959">
    <property type="entry name" value="DeoC"/>
    <property type="match status" value="1"/>
</dbReference>
<comment type="function">
    <text evidence="6">Catalyzes a reversible aldol reaction between acetaldehyde and D-glyceraldehyde 3-phosphate to generate 2-deoxy-D-ribose 5-phosphate.</text>
</comment>
<evidence type="ECO:0000256" key="4">
    <source>
        <dbReference type="ARBA" id="ARBA00023270"/>
    </source>
</evidence>
<name>A0A9D1DJJ9_9FIRM</name>
<dbReference type="InterPro" id="IPR013785">
    <property type="entry name" value="Aldolase_TIM"/>
</dbReference>
<keyword evidence="2 6" id="KW-0963">Cytoplasm</keyword>
<dbReference type="EC" id="4.1.2.4" evidence="6"/>
<gene>
    <name evidence="6 7" type="primary">deoC</name>
    <name evidence="7" type="ORF">IAD36_00305</name>
</gene>
<evidence type="ECO:0000256" key="2">
    <source>
        <dbReference type="ARBA" id="ARBA00022490"/>
    </source>
</evidence>
<comment type="subcellular location">
    <subcellularLocation>
        <location evidence="6">Cytoplasm</location>
    </subcellularLocation>
</comment>
<dbReference type="InterPro" id="IPR002915">
    <property type="entry name" value="DeoC/FbaB/LacD_aldolase"/>
</dbReference>
<feature type="active site" description="Schiff-base intermediate with acetaldehyde" evidence="6">
    <location>
        <position position="185"/>
    </location>
</feature>
<dbReference type="SUPFAM" id="SSF51569">
    <property type="entry name" value="Aldolase"/>
    <property type="match status" value="1"/>
</dbReference>
<dbReference type="Pfam" id="PF01791">
    <property type="entry name" value="DeoC"/>
    <property type="match status" value="1"/>
</dbReference>
<dbReference type="GO" id="GO:0016052">
    <property type="term" value="P:carbohydrate catabolic process"/>
    <property type="evidence" value="ECO:0007669"/>
    <property type="project" value="TreeGrafter"/>
</dbReference>
<feature type="active site" description="Proton donor/acceptor" evidence="6">
    <location>
        <position position="121"/>
    </location>
</feature>
<accession>A0A9D1DJJ9</accession>
<dbReference type="SMART" id="SM01133">
    <property type="entry name" value="DeoC"/>
    <property type="match status" value="1"/>
</dbReference>
<protein>
    <recommendedName>
        <fullName evidence="6">Deoxyribose-phosphate aldolase</fullName>
        <shortName evidence="6">DERA</shortName>
        <ecNumber evidence="6">4.1.2.4</ecNumber>
    </recommendedName>
    <alternativeName>
        <fullName evidence="6">2-deoxy-D-ribose 5-phosphate aldolase</fullName>
    </alternativeName>
    <alternativeName>
        <fullName evidence="6">Phosphodeoxyriboaldolase</fullName>
        <shortName evidence="6">Deoxyriboaldolase</shortName>
    </alternativeName>
</protein>
<dbReference type="GO" id="GO:0009264">
    <property type="term" value="P:deoxyribonucleotide catabolic process"/>
    <property type="evidence" value="ECO:0007669"/>
    <property type="project" value="UniProtKB-UniRule"/>
</dbReference>
<evidence type="ECO:0000256" key="1">
    <source>
        <dbReference type="ARBA" id="ARBA00010936"/>
    </source>
</evidence>
<reference evidence="7" key="1">
    <citation type="submission" date="2020-10" db="EMBL/GenBank/DDBJ databases">
        <authorList>
            <person name="Gilroy R."/>
        </authorList>
    </citation>
    <scope>NUCLEOTIDE SEQUENCE</scope>
    <source>
        <strain evidence="7">ChiGjej3B3-7149</strain>
    </source>
</reference>
<dbReference type="GO" id="GO:0005737">
    <property type="term" value="C:cytoplasm"/>
    <property type="evidence" value="ECO:0007669"/>
    <property type="project" value="UniProtKB-SubCell"/>
</dbReference>
<dbReference type="Proteomes" id="UP000824238">
    <property type="component" value="Unassembled WGS sequence"/>
</dbReference>
<reference evidence="7" key="2">
    <citation type="journal article" date="2021" name="PeerJ">
        <title>Extensive microbial diversity within the chicken gut microbiome revealed by metagenomics and culture.</title>
        <authorList>
            <person name="Gilroy R."/>
            <person name="Ravi A."/>
            <person name="Getino M."/>
            <person name="Pursley I."/>
            <person name="Horton D.L."/>
            <person name="Alikhan N.F."/>
            <person name="Baker D."/>
            <person name="Gharbi K."/>
            <person name="Hall N."/>
            <person name="Watson M."/>
            <person name="Adriaenssens E.M."/>
            <person name="Foster-Nyarko E."/>
            <person name="Jarju S."/>
            <person name="Secka A."/>
            <person name="Antonio M."/>
            <person name="Oren A."/>
            <person name="Chaudhuri R.R."/>
            <person name="La Ragione R."/>
            <person name="Hildebrand F."/>
            <person name="Pallen M.J."/>
        </authorList>
    </citation>
    <scope>NUCLEOTIDE SEQUENCE</scope>
    <source>
        <strain evidence="7">ChiGjej3B3-7149</strain>
    </source>
</reference>
<evidence type="ECO:0000256" key="5">
    <source>
        <dbReference type="ARBA" id="ARBA00048791"/>
    </source>
</evidence>
<dbReference type="HAMAP" id="MF_00114">
    <property type="entry name" value="DeoC_type1"/>
    <property type="match status" value="1"/>
</dbReference>
<dbReference type="GO" id="GO:0006018">
    <property type="term" value="P:2-deoxyribose 1-phosphate catabolic process"/>
    <property type="evidence" value="ECO:0007669"/>
    <property type="project" value="UniProtKB-UniRule"/>
</dbReference>
<comment type="catalytic activity">
    <reaction evidence="5 6">
        <text>2-deoxy-D-ribose 5-phosphate = D-glyceraldehyde 3-phosphate + acetaldehyde</text>
        <dbReference type="Rhea" id="RHEA:12821"/>
        <dbReference type="ChEBI" id="CHEBI:15343"/>
        <dbReference type="ChEBI" id="CHEBI:59776"/>
        <dbReference type="ChEBI" id="CHEBI:62877"/>
        <dbReference type="EC" id="4.1.2.4"/>
    </reaction>
</comment>
<evidence type="ECO:0000256" key="3">
    <source>
        <dbReference type="ARBA" id="ARBA00023239"/>
    </source>
</evidence>
<proteinExistence type="inferred from homology"/>
<evidence type="ECO:0000256" key="6">
    <source>
        <dbReference type="HAMAP-Rule" id="MF_00114"/>
    </source>
</evidence>
<dbReference type="NCBIfam" id="TIGR00126">
    <property type="entry name" value="deoC"/>
    <property type="match status" value="1"/>
</dbReference>
<keyword evidence="3 6" id="KW-0456">Lyase</keyword>
<organism evidence="7 8">
    <name type="scientific">Candidatus Scatomorpha intestinigallinarum</name>
    <dbReference type="NCBI Taxonomy" id="2840923"/>
    <lineage>
        <taxon>Bacteria</taxon>
        <taxon>Bacillati</taxon>
        <taxon>Bacillota</taxon>
        <taxon>Clostridia</taxon>
        <taxon>Eubacteriales</taxon>
        <taxon>Candidatus Scatomorpha</taxon>
    </lineage>
</organism>
<dbReference type="InterPro" id="IPR011343">
    <property type="entry name" value="DeoC"/>
</dbReference>
<dbReference type="EMBL" id="DVHH01000008">
    <property type="protein sequence ID" value="HIR54035.1"/>
    <property type="molecule type" value="Genomic_DNA"/>
</dbReference>
<dbReference type="InterPro" id="IPR028581">
    <property type="entry name" value="DeoC_typeI"/>
</dbReference>
<dbReference type="PANTHER" id="PTHR10889">
    <property type="entry name" value="DEOXYRIBOSE-PHOSPHATE ALDOLASE"/>
    <property type="match status" value="1"/>
</dbReference>
<sequence>MHENAKNQRRHNVLEGAIDVKPAKKASEMSVKELAAYIDQSVLKPEFTQEDIRRYIQEGVDYGCATVCVNPASLDIAAELTRGTDTKICVVCDFPFGLSTTASKVLQAEEYCKRGDIFELDVVANYGWIRSGMWDEVRADIKAVVDVCHKYGVAVKTIMETDALTVDEVKKAAKVLAEAGTDFVKTSTGFYTGGPCVGATPELIGEIMEAVGDEVKIKGSGCIRTREHFLKLIDMGIDRMGVGYKSTPVVLGLK</sequence>
<comment type="similarity">
    <text evidence="1 6">Belongs to the DeoC/FbaB aldolase family. DeoC type 1 subfamily.</text>
</comment>
<comment type="pathway">
    <text evidence="6">Carbohydrate degradation; 2-deoxy-D-ribose 1-phosphate degradation; D-glyceraldehyde 3-phosphate and acetaldehyde from 2-deoxy-alpha-D-ribose 1-phosphate: step 2/2.</text>
</comment>
<feature type="active site" description="Proton donor/acceptor" evidence="6">
    <location>
        <position position="218"/>
    </location>
</feature>
<dbReference type="GO" id="GO:0004139">
    <property type="term" value="F:deoxyribose-phosphate aldolase activity"/>
    <property type="evidence" value="ECO:0007669"/>
    <property type="project" value="UniProtKB-UniRule"/>
</dbReference>
<dbReference type="Gene3D" id="3.20.20.70">
    <property type="entry name" value="Aldolase class I"/>
    <property type="match status" value="1"/>
</dbReference>
<dbReference type="PIRSF" id="PIRSF001357">
    <property type="entry name" value="DeoC"/>
    <property type="match status" value="1"/>
</dbReference>
<dbReference type="AlphaFoldDB" id="A0A9D1DJJ9"/>
<evidence type="ECO:0000313" key="7">
    <source>
        <dbReference type="EMBL" id="HIR54035.1"/>
    </source>
</evidence>
<dbReference type="PANTHER" id="PTHR10889:SF1">
    <property type="entry name" value="DEOXYRIBOSE-PHOSPHATE ALDOLASE"/>
    <property type="match status" value="1"/>
</dbReference>
<keyword evidence="4 6" id="KW-0704">Schiff base</keyword>
<evidence type="ECO:0000313" key="8">
    <source>
        <dbReference type="Proteomes" id="UP000824238"/>
    </source>
</evidence>
<comment type="caution">
    <text evidence="7">The sequence shown here is derived from an EMBL/GenBank/DDBJ whole genome shotgun (WGS) entry which is preliminary data.</text>
</comment>